<dbReference type="FunFam" id="3.30.430.20:FF:000015">
    <property type="entry name" value="Cysteine-rich receptor-like protein kinase 3"/>
    <property type="match status" value="1"/>
</dbReference>
<dbReference type="InterPro" id="IPR052059">
    <property type="entry name" value="CR_Ser/Thr_kinase"/>
</dbReference>
<dbReference type="PANTHER" id="PTHR47973">
    <property type="entry name" value="CYSTEINE-RICH RECEPTOR-LIKE PROTEIN KINASE 3"/>
    <property type="match status" value="1"/>
</dbReference>
<dbReference type="InterPro" id="IPR011009">
    <property type="entry name" value="Kinase-like_dom_sf"/>
</dbReference>
<dbReference type="CDD" id="cd23509">
    <property type="entry name" value="Gnk2-like"/>
    <property type="match status" value="2"/>
</dbReference>
<keyword evidence="1" id="KW-0723">Serine/threonine-protein kinase</keyword>
<dbReference type="EMBL" id="SWLB01000002">
    <property type="protein sequence ID" value="KAF3340528.1"/>
    <property type="molecule type" value="Genomic_DNA"/>
</dbReference>
<dbReference type="InterPro" id="IPR017441">
    <property type="entry name" value="Protein_kinase_ATP_BS"/>
</dbReference>
<keyword evidence="4 14" id="KW-0732">Signal</keyword>
<evidence type="ECO:0000256" key="11">
    <source>
        <dbReference type="ARBA" id="ARBA00047951"/>
    </source>
</evidence>
<evidence type="ECO:0000256" key="9">
    <source>
        <dbReference type="ARBA" id="ARBA00023170"/>
    </source>
</evidence>
<dbReference type="GO" id="GO:0005524">
    <property type="term" value="F:ATP binding"/>
    <property type="evidence" value="ECO:0007669"/>
    <property type="project" value="UniProtKB-UniRule"/>
</dbReference>
<gene>
    <name evidence="17" type="ORF">FCM35_KLT09372</name>
</gene>
<feature type="domain" description="Protein kinase" evidence="15">
    <location>
        <begin position="329"/>
        <end position="438"/>
    </location>
</feature>
<feature type="transmembrane region" description="Helical" evidence="13">
    <location>
        <begin position="262"/>
        <end position="282"/>
    </location>
</feature>
<dbReference type="SUPFAM" id="SSF56112">
    <property type="entry name" value="Protein kinase-like (PK-like)"/>
    <property type="match status" value="1"/>
</dbReference>
<dbReference type="InterPro" id="IPR001245">
    <property type="entry name" value="Ser-Thr/Tyr_kinase_cat_dom"/>
</dbReference>
<evidence type="ECO:0000256" key="8">
    <source>
        <dbReference type="ARBA" id="ARBA00022840"/>
    </source>
</evidence>
<evidence type="ECO:0000313" key="18">
    <source>
        <dbReference type="Proteomes" id="UP000623129"/>
    </source>
</evidence>
<keyword evidence="18" id="KW-1185">Reference proteome</keyword>
<evidence type="ECO:0000259" key="16">
    <source>
        <dbReference type="PROSITE" id="PS51473"/>
    </source>
</evidence>
<keyword evidence="2" id="KW-0597">Phosphoprotein</keyword>
<keyword evidence="6 12" id="KW-0547">Nucleotide-binding</keyword>
<feature type="signal peptide" evidence="14">
    <location>
        <begin position="1"/>
        <end position="22"/>
    </location>
</feature>
<name>A0A833VY21_9POAL</name>
<evidence type="ECO:0000256" key="13">
    <source>
        <dbReference type="SAM" id="Phobius"/>
    </source>
</evidence>
<organism evidence="17 18">
    <name type="scientific">Carex littledalei</name>
    <dbReference type="NCBI Taxonomy" id="544730"/>
    <lineage>
        <taxon>Eukaryota</taxon>
        <taxon>Viridiplantae</taxon>
        <taxon>Streptophyta</taxon>
        <taxon>Embryophyta</taxon>
        <taxon>Tracheophyta</taxon>
        <taxon>Spermatophyta</taxon>
        <taxon>Magnoliopsida</taxon>
        <taxon>Liliopsida</taxon>
        <taxon>Poales</taxon>
        <taxon>Cyperaceae</taxon>
        <taxon>Cyperoideae</taxon>
        <taxon>Cariceae</taxon>
        <taxon>Carex</taxon>
        <taxon>Carex subgen. Euthyceras</taxon>
    </lineage>
</organism>
<feature type="domain" description="Gnk2-homologous" evidence="16">
    <location>
        <begin position="28"/>
        <end position="133"/>
    </location>
</feature>
<reference evidence="17" key="1">
    <citation type="submission" date="2020-01" db="EMBL/GenBank/DDBJ databases">
        <title>Genome sequence of Kobresia littledalei, the first chromosome-level genome in the family Cyperaceae.</title>
        <authorList>
            <person name="Qu G."/>
        </authorList>
    </citation>
    <scope>NUCLEOTIDE SEQUENCE</scope>
    <source>
        <strain evidence="17">C.B.Clarke</strain>
        <tissue evidence="17">Leaf</tissue>
    </source>
</reference>
<dbReference type="FunFam" id="3.30.200.20:FF:000177">
    <property type="entry name" value="Cysteine-rich receptor-like protein kinase 2"/>
    <property type="match status" value="1"/>
</dbReference>
<feature type="chain" id="PRO_5032313989" evidence="14">
    <location>
        <begin position="23"/>
        <end position="438"/>
    </location>
</feature>
<dbReference type="PROSITE" id="PS00107">
    <property type="entry name" value="PROTEIN_KINASE_ATP"/>
    <property type="match status" value="1"/>
</dbReference>
<dbReference type="Gene3D" id="3.30.200.20">
    <property type="entry name" value="Phosphorylase Kinase, domain 1"/>
    <property type="match status" value="1"/>
</dbReference>
<dbReference type="Pfam" id="PF07714">
    <property type="entry name" value="PK_Tyr_Ser-Thr"/>
    <property type="match status" value="1"/>
</dbReference>
<evidence type="ECO:0000256" key="3">
    <source>
        <dbReference type="ARBA" id="ARBA00022679"/>
    </source>
</evidence>
<keyword evidence="13" id="KW-0472">Membrane</keyword>
<evidence type="ECO:0000259" key="15">
    <source>
        <dbReference type="PROSITE" id="PS50011"/>
    </source>
</evidence>
<keyword evidence="5" id="KW-0677">Repeat</keyword>
<evidence type="ECO:0000256" key="1">
    <source>
        <dbReference type="ARBA" id="ARBA00022527"/>
    </source>
</evidence>
<keyword evidence="9 17" id="KW-0675">Receptor</keyword>
<dbReference type="PROSITE" id="PS50011">
    <property type="entry name" value="PROTEIN_KINASE_DOM"/>
    <property type="match status" value="1"/>
</dbReference>
<dbReference type="Pfam" id="PF01657">
    <property type="entry name" value="Stress-antifung"/>
    <property type="match status" value="2"/>
</dbReference>
<comment type="catalytic activity">
    <reaction evidence="11">
        <text>L-threonyl-[protein] + ATP = O-phospho-L-threonyl-[protein] + ADP + H(+)</text>
        <dbReference type="Rhea" id="RHEA:46608"/>
        <dbReference type="Rhea" id="RHEA-COMP:11060"/>
        <dbReference type="Rhea" id="RHEA-COMP:11605"/>
        <dbReference type="ChEBI" id="CHEBI:15378"/>
        <dbReference type="ChEBI" id="CHEBI:30013"/>
        <dbReference type="ChEBI" id="CHEBI:30616"/>
        <dbReference type="ChEBI" id="CHEBI:61977"/>
        <dbReference type="ChEBI" id="CHEBI:456216"/>
    </reaction>
</comment>
<dbReference type="Gene3D" id="3.30.430.20">
    <property type="entry name" value="Gnk2 domain, C-X8-C-X2-C motif"/>
    <property type="match status" value="2"/>
</dbReference>
<dbReference type="InterPro" id="IPR038408">
    <property type="entry name" value="GNK2_sf"/>
</dbReference>
<keyword evidence="13" id="KW-1133">Transmembrane helix</keyword>
<proteinExistence type="predicted"/>
<keyword evidence="7 17" id="KW-0418">Kinase</keyword>
<evidence type="ECO:0000256" key="4">
    <source>
        <dbReference type="ARBA" id="ARBA00022729"/>
    </source>
</evidence>
<dbReference type="PROSITE" id="PS51473">
    <property type="entry name" value="GNK2"/>
    <property type="match status" value="2"/>
</dbReference>
<evidence type="ECO:0000256" key="6">
    <source>
        <dbReference type="ARBA" id="ARBA00022741"/>
    </source>
</evidence>
<evidence type="ECO:0000256" key="12">
    <source>
        <dbReference type="PROSITE-ProRule" id="PRU10141"/>
    </source>
</evidence>
<feature type="domain" description="Gnk2-homologous" evidence="16">
    <location>
        <begin position="139"/>
        <end position="245"/>
    </location>
</feature>
<evidence type="ECO:0000256" key="14">
    <source>
        <dbReference type="SAM" id="SignalP"/>
    </source>
</evidence>
<dbReference type="OrthoDB" id="1908121at2759"/>
<dbReference type="Proteomes" id="UP000623129">
    <property type="component" value="Unassembled WGS sequence"/>
</dbReference>
<keyword evidence="3" id="KW-0808">Transferase</keyword>
<evidence type="ECO:0000256" key="7">
    <source>
        <dbReference type="ARBA" id="ARBA00022777"/>
    </source>
</evidence>
<accession>A0A833VY21</accession>
<dbReference type="AlphaFoldDB" id="A0A833VY21"/>
<evidence type="ECO:0000256" key="5">
    <source>
        <dbReference type="ARBA" id="ARBA00022737"/>
    </source>
</evidence>
<dbReference type="InterPro" id="IPR002902">
    <property type="entry name" value="GNK2"/>
</dbReference>
<sequence length="438" mass="47909">MFSMSPLFILSCLLCLFSLCLSDTTYTATVFSTICSSNQAPNATAFDVNFVNTMEIIYENVTQTGFGYAVSGSNDSTSSPIVYGLGQCFSYLSTTDCQLCYAQSRIKLPHCLPSIDARIYLDGCFLRYSGFDFFSDAVDAYDNFTCANSTFDGSASVFGNATEKLVRNLTAVALSSSNGFYQVGSAGVVSDTKVYGMAQCWNTLNKTECSECLSNATNEALSCLPAKEGMAMNAGCFVRYSTVPFYLSSSSSRNGSSVRRRVIVILTCIVAALGVIGISILWSKFKSKPDPSNELTANLDEGSSAIIRAIAASNLSFKYSDLRKATDDFSHINRLGEGGYGAVYKGVLPDGREIAVKRLFFNTRQWLEQFFNEVRLVSQVQHKNLVKLLGCSVEGPESLLVYEYLCNTSLDHFLFDMATLQFEKLSGDARPSIKRAMQ</sequence>
<protein>
    <submittedName>
        <fullName evidence="17">Cysteine-rich receptor-like protein kinase 2</fullName>
    </submittedName>
</protein>
<comment type="caution">
    <text evidence="17">The sequence shown here is derived from an EMBL/GenBank/DDBJ whole genome shotgun (WGS) entry which is preliminary data.</text>
</comment>
<evidence type="ECO:0000256" key="2">
    <source>
        <dbReference type="ARBA" id="ARBA00022553"/>
    </source>
</evidence>
<feature type="binding site" evidence="12">
    <location>
        <position position="357"/>
    </location>
    <ligand>
        <name>ATP</name>
        <dbReference type="ChEBI" id="CHEBI:30616"/>
    </ligand>
</feature>
<keyword evidence="13" id="KW-0812">Transmembrane</keyword>
<dbReference type="FunFam" id="3.30.430.20:FF:000005">
    <property type="entry name" value="Cysteine-rich receptor-like protein kinase 2"/>
    <property type="match status" value="1"/>
</dbReference>
<dbReference type="InterPro" id="IPR000719">
    <property type="entry name" value="Prot_kinase_dom"/>
</dbReference>
<evidence type="ECO:0000256" key="10">
    <source>
        <dbReference type="ARBA" id="ARBA00047558"/>
    </source>
</evidence>
<dbReference type="GO" id="GO:0004674">
    <property type="term" value="F:protein serine/threonine kinase activity"/>
    <property type="evidence" value="ECO:0007669"/>
    <property type="project" value="UniProtKB-KW"/>
</dbReference>
<keyword evidence="8 12" id="KW-0067">ATP-binding</keyword>
<evidence type="ECO:0000313" key="17">
    <source>
        <dbReference type="EMBL" id="KAF3340528.1"/>
    </source>
</evidence>
<comment type="catalytic activity">
    <reaction evidence="10">
        <text>L-seryl-[protein] + ATP = O-phospho-L-seryl-[protein] + ADP + H(+)</text>
        <dbReference type="Rhea" id="RHEA:17989"/>
        <dbReference type="Rhea" id="RHEA-COMP:9863"/>
        <dbReference type="Rhea" id="RHEA-COMP:11604"/>
        <dbReference type="ChEBI" id="CHEBI:15378"/>
        <dbReference type="ChEBI" id="CHEBI:29999"/>
        <dbReference type="ChEBI" id="CHEBI:30616"/>
        <dbReference type="ChEBI" id="CHEBI:83421"/>
        <dbReference type="ChEBI" id="CHEBI:456216"/>
    </reaction>
</comment>